<reference evidence="1" key="1">
    <citation type="submission" date="2014-11" db="EMBL/GenBank/DDBJ databases">
        <authorList>
            <person name="Amaro Gonzalez C."/>
        </authorList>
    </citation>
    <scope>NUCLEOTIDE SEQUENCE</scope>
</reference>
<dbReference type="EMBL" id="GBXM01029691">
    <property type="protein sequence ID" value="JAH78886.1"/>
    <property type="molecule type" value="Transcribed_RNA"/>
</dbReference>
<name>A0A0E9VLI3_ANGAN</name>
<proteinExistence type="predicted"/>
<protein>
    <submittedName>
        <fullName evidence="1">Uncharacterized protein</fullName>
    </submittedName>
</protein>
<accession>A0A0E9VLI3</accession>
<sequence>MLFSKSPNITFKAHSS</sequence>
<reference evidence="1" key="2">
    <citation type="journal article" date="2015" name="Fish Shellfish Immunol.">
        <title>Early steps in the European eel (Anguilla anguilla)-Vibrio vulnificus interaction in the gills: Role of the RtxA13 toxin.</title>
        <authorList>
            <person name="Callol A."/>
            <person name="Pajuelo D."/>
            <person name="Ebbesson L."/>
            <person name="Teles M."/>
            <person name="MacKenzie S."/>
            <person name="Amaro C."/>
        </authorList>
    </citation>
    <scope>NUCLEOTIDE SEQUENCE</scope>
</reference>
<evidence type="ECO:0000313" key="1">
    <source>
        <dbReference type="EMBL" id="JAH78886.1"/>
    </source>
</evidence>
<organism evidence="1">
    <name type="scientific">Anguilla anguilla</name>
    <name type="common">European freshwater eel</name>
    <name type="synonym">Muraena anguilla</name>
    <dbReference type="NCBI Taxonomy" id="7936"/>
    <lineage>
        <taxon>Eukaryota</taxon>
        <taxon>Metazoa</taxon>
        <taxon>Chordata</taxon>
        <taxon>Craniata</taxon>
        <taxon>Vertebrata</taxon>
        <taxon>Euteleostomi</taxon>
        <taxon>Actinopterygii</taxon>
        <taxon>Neopterygii</taxon>
        <taxon>Teleostei</taxon>
        <taxon>Anguilliformes</taxon>
        <taxon>Anguillidae</taxon>
        <taxon>Anguilla</taxon>
    </lineage>
</organism>
<dbReference type="AlphaFoldDB" id="A0A0E9VLI3"/>